<protein>
    <submittedName>
        <fullName evidence="1">Uncharacterized protein</fullName>
    </submittedName>
</protein>
<evidence type="ECO:0000313" key="2">
    <source>
        <dbReference type="Proteomes" id="UP000317650"/>
    </source>
</evidence>
<comment type="caution">
    <text evidence="1">The sequence shown here is derived from an EMBL/GenBank/DDBJ whole genome shotgun (WGS) entry which is preliminary data.</text>
</comment>
<dbReference type="AlphaFoldDB" id="A0A4S8IKN6"/>
<dbReference type="Proteomes" id="UP000317650">
    <property type="component" value="Chromosome 6"/>
</dbReference>
<proteinExistence type="predicted"/>
<reference evidence="1 2" key="1">
    <citation type="journal article" date="2019" name="Nat. Plants">
        <title>Genome sequencing of Musa balbisiana reveals subgenome evolution and function divergence in polyploid bananas.</title>
        <authorList>
            <person name="Yao X."/>
        </authorList>
    </citation>
    <scope>NUCLEOTIDE SEQUENCE [LARGE SCALE GENOMIC DNA]</scope>
    <source>
        <strain evidence="2">cv. DH-PKW</strain>
        <tissue evidence="1">Leaves</tissue>
    </source>
</reference>
<accession>A0A4S8IKN6</accession>
<sequence length="239" mass="26430">MTCRRRNHATSPISAGKTGINEVEAAVAFVHNVDNEELARIDAILKQNKGSEAPEELFFKNAVYDQSKEQKREAPKLLDLENIHALFDELIQRASSCLPSSSSASAPSIPTSSVTVSMADSNTPTSYSSSASSVFYSENGVKRNTDWFPKNAKVACRWNRRNTHPSRRLILNSTTRQEVTSGEESGKLSLIKLASLIEVYAKKGTRDLTRQNKLMDQVVWLPDSIGKLSDLVTLDLSEN</sequence>
<gene>
    <name evidence="1" type="ORF">C4D60_Mb06t04680</name>
</gene>
<dbReference type="EMBL" id="PYDT01000009">
    <property type="protein sequence ID" value="THU48975.1"/>
    <property type="molecule type" value="Genomic_DNA"/>
</dbReference>
<name>A0A4S8IKN6_MUSBA</name>
<organism evidence="1 2">
    <name type="scientific">Musa balbisiana</name>
    <name type="common">Banana</name>
    <dbReference type="NCBI Taxonomy" id="52838"/>
    <lineage>
        <taxon>Eukaryota</taxon>
        <taxon>Viridiplantae</taxon>
        <taxon>Streptophyta</taxon>
        <taxon>Embryophyta</taxon>
        <taxon>Tracheophyta</taxon>
        <taxon>Spermatophyta</taxon>
        <taxon>Magnoliopsida</taxon>
        <taxon>Liliopsida</taxon>
        <taxon>Zingiberales</taxon>
        <taxon>Musaceae</taxon>
        <taxon>Musa</taxon>
    </lineage>
</organism>
<dbReference type="STRING" id="52838.A0A4S8IKN6"/>
<keyword evidence="2" id="KW-1185">Reference proteome</keyword>
<evidence type="ECO:0000313" key="1">
    <source>
        <dbReference type="EMBL" id="THU48975.1"/>
    </source>
</evidence>